<evidence type="ECO:0008006" key="3">
    <source>
        <dbReference type="Google" id="ProtNLM"/>
    </source>
</evidence>
<evidence type="ECO:0000313" key="2">
    <source>
        <dbReference type="Proteomes" id="UP001596003"/>
    </source>
</evidence>
<comment type="caution">
    <text evidence="1">The sequence shown here is derived from an EMBL/GenBank/DDBJ whole genome shotgun (WGS) entry which is preliminary data.</text>
</comment>
<dbReference type="EMBL" id="JBHSFY010000011">
    <property type="protein sequence ID" value="MFC4478873.1"/>
    <property type="molecule type" value="Genomic_DNA"/>
</dbReference>
<name>A0ABV8ZGM0_9FLAO</name>
<reference evidence="2" key="1">
    <citation type="journal article" date="2019" name="Int. J. Syst. Evol. Microbiol.">
        <title>The Global Catalogue of Microorganisms (GCM) 10K type strain sequencing project: providing services to taxonomists for standard genome sequencing and annotation.</title>
        <authorList>
            <consortium name="The Broad Institute Genomics Platform"/>
            <consortium name="The Broad Institute Genome Sequencing Center for Infectious Disease"/>
            <person name="Wu L."/>
            <person name="Ma J."/>
        </authorList>
    </citation>
    <scope>NUCLEOTIDE SEQUENCE [LARGE SCALE GENOMIC DNA]</scope>
    <source>
        <strain evidence="2">NBRC 103627</strain>
    </source>
</reference>
<evidence type="ECO:0000313" key="1">
    <source>
        <dbReference type="EMBL" id="MFC4478873.1"/>
    </source>
</evidence>
<gene>
    <name evidence="1" type="ORF">ACFO3N_17490</name>
</gene>
<protein>
    <recommendedName>
        <fullName evidence="3">PepSY domain-containing protein</fullName>
    </recommendedName>
</protein>
<keyword evidence="2" id="KW-1185">Reference proteome</keyword>
<organism evidence="1 2">
    <name type="scientific">Flavobacterium chungangensis</name>
    <dbReference type="NCBI Taxonomy" id="2708132"/>
    <lineage>
        <taxon>Bacteria</taxon>
        <taxon>Pseudomonadati</taxon>
        <taxon>Bacteroidota</taxon>
        <taxon>Flavobacteriia</taxon>
        <taxon>Flavobacteriales</taxon>
        <taxon>Flavobacteriaceae</taxon>
        <taxon>Flavobacterium</taxon>
    </lineage>
</organism>
<dbReference type="RefSeq" id="WP_379799865.1">
    <property type="nucleotide sequence ID" value="NZ_JBHSFY010000011.1"/>
</dbReference>
<accession>A0ABV8ZGM0</accession>
<sequence length="204" mass="23971">MMQKVFIVITILCVLSCSDKKTILPENIGNTTSEKFDLKKFNDNKIDSIYEYALQDTVIKLYEGKDQYKKELISDNHSFKQTFVYNKTTNLLVNQFSHFYGMPVGIWKSYDEKGVLISWKNYDENFDFSVKELIPMLKKDLQIDLINDTNYQSLLIDRFLYKRLFLFTSYCYVVQLNLMEGSRTIKIDGKTGEILSDIKTFAEE</sequence>
<dbReference type="Proteomes" id="UP001596003">
    <property type="component" value="Unassembled WGS sequence"/>
</dbReference>
<proteinExistence type="predicted"/>